<protein>
    <submittedName>
        <fullName evidence="1">Uncharacterized protein</fullName>
    </submittedName>
</protein>
<evidence type="ECO:0000313" key="2">
    <source>
        <dbReference type="Proteomes" id="UP000011718"/>
    </source>
</evidence>
<dbReference type="EMBL" id="CP004144">
    <property type="protein sequence ID" value="AGF96284.1"/>
    <property type="molecule type" value="Genomic_DNA"/>
</dbReference>
<dbReference type="AlphaFoldDB" id="M1QH18"/>
<evidence type="ECO:0000313" key="1">
    <source>
        <dbReference type="EMBL" id="AGF96284.1"/>
    </source>
</evidence>
<sequence>MGFKIYLAFSFSGKSTNYLGLIVQGKNRVFPYFLFLKLLIPEFFSFL</sequence>
<name>M1QH18_METMZ</name>
<gene>
    <name evidence="1" type="ORF">MmTuc01_0882</name>
</gene>
<proteinExistence type="predicted"/>
<dbReference type="HOGENOM" id="CLU_3163133_0_0_2"/>
<dbReference type="KEGG" id="mmaz:MmTuc01_0882"/>
<organism evidence="1 2">
    <name type="scientific">Methanosarcina mazei Tuc01</name>
    <dbReference type="NCBI Taxonomy" id="1236903"/>
    <lineage>
        <taxon>Archaea</taxon>
        <taxon>Methanobacteriati</taxon>
        <taxon>Methanobacteriota</taxon>
        <taxon>Stenosarchaea group</taxon>
        <taxon>Methanomicrobia</taxon>
        <taxon>Methanosarcinales</taxon>
        <taxon>Methanosarcinaceae</taxon>
        <taxon>Methanosarcina</taxon>
    </lineage>
</organism>
<dbReference type="Proteomes" id="UP000011718">
    <property type="component" value="Chromosome"/>
</dbReference>
<dbReference type="BioCyc" id="MMAZ1236903:G139K-838-MONOMER"/>
<reference evidence="1 2" key="1">
    <citation type="journal article" date="2013" name="Genome Announc.">
        <title>Complete Genome of a Methanosarcina mazei Strain Isolated from Sediment Samples from an Amazonian Flooded Area.</title>
        <authorList>
            <person name="Assis das Gracas D."/>
            <person name="Thiago Juca Ramos R."/>
            <person name="Vieira Araujo A.C."/>
            <person name="Zahlouth R."/>
            <person name="Ribeiro Carneiro A."/>
            <person name="Souza Lopes T."/>
            <person name="Azevedo Barauna R."/>
            <person name="Azevedo V."/>
            <person name="Cruz Schneider M.P."/>
            <person name="Pellizari V.H."/>
            <person name="Silva A."/>
        </authorList>
    </citation>
    <scope>NUCLEOTIDE SEQUENCE [LARGE SCALE GENOMIC DNA]</scope>
    <source>
        <strain evidence="1 2">Tuc01</strain>
    </source>
</reference>
<accession>M1QH18</accession>